<dbReference type="Proteomes" id="UP000621386">
    <property type="component" value="Unassembled WGS sequence"/>
</dbReference>
<name>A0ABS1NSR0_9ACTN</name>
<dbReference type="GO" id="GO:0016301">
    <property type="term" value="F:kinase activity"/>
    <property type="evidence" value="ECO:0007669"/>
    <property type="project" value="UniProtKB-KW"/>
</dbReference>
<feature type="compositionally biased region" description="Basic and acidic residues" evidence="2">
    <location>
        <begin position="404"/>
        <end position="414"/>
    </location>
</feature>
<feature type="region of interest" description="Disordered" evidence="2">
    <location>
        <begin position="390"/>
        <end position="414"/>
    </location>
</feature>
<dbReference type="InterPro" id="IPR050640">
    <property type="entry name" value="Bact_2-comp_sensor_kinase"/>
</dbReference>
<dbReference type="InterPro" id="IPR036890">
    <property type="entry name" value="HATPase_C_sf"/>
</dbReference>
<dbReference type="Pfam" id="PF02518">
    <property type="entry name" value="HATPase_c"/>
    <property type="match status" value="1"/>
</dbReference>
<dbReference type="Gene3D" id="3.30.565.10">
    <property type="entry name" value="Histidine kinase-like ATPase, C-terminal domain"/>
    <property type="match status" value="1"/>
</dbReference>
<reference evidence="4 5" key="1">
    <citation type="submission" date="2021-01" db="EMBL/GenBank/DDBJ databases">
        <title>WGS of actinomycetes isolated from Thailand.</title>
        <authorList>
            <person name="Thawai C."/>
        </authorList>
    </citation>
    <scope>NUCLEOTIDE SEQUENCE [LARGE SCALE GENOMIC DNA]</scope>
    <source>
        <strain evidence="4 5">CH5-8</strain>
    </source>
</reference>
<dbReference type="PANTHER" id="PTHR34220">
    <property type="entry name" value="SENSOR HISTIDINE KINASE YPDA"/>
    <property type="match status" value="1"/>
</dbReference>
<evidence type="ECO:0000313" key="5">
    <source>
        <dbReference type="Proteomes" id="UP000621386"/>
    </source>
</evidence>
<keyword evidence="5" id="KW-1185">Reference proteome</keyword>
<accession>A0ABS1NSR0</accession>
<dbReference type="Pfam" id="PF06580">
    <property type="entry name" value="His_kinase"/>
    <property type="match status" value="1"/>
</dbReference>
<dbReference type="EMBL" id="JAERRH010000001">
    <property type="protein sequence ID" value="MBL1103112.1"/>
    <property type="molecule type" value="Genomic_DNA"/>
</dbReference>
<keyword evidence="1 4" id="KW-0418">Kinase</keyword>
<keyword evidence="1 4" id="KW-0808">Transferase</keyword>
<dbReference type="RefSeq" id="WP_201813585.1">
    <property type="nucleotide sequence ID" value="NZ_JAERRH010000001.1"/>
</dbReference>
<comment type="caution">
    <text evidence="4">The sequence shown here is derived from an EMBL/GenBank/DDBJ whole genome shotgun (WGS) entry which is preliminary data.</text>
</comment>
<proteinExistence type="predicted"/>
<dbReference type="SUPFAM" id="SSF55874">
    <property type="entry name" value="ATPase domain of HSP90 chaperone/DNA topoisomerase II/histidine kinase"/>
    <property type="match status" value="1"/>
</dbReference>
<dbReference type="PANTHER" id="PTHR34220:SF7">
    <property type="entry name" value="SENSOR HISTIDINE KINASE YPDA"/>
    <property type="match status" value="1"/>
</dbReference>
<sequence length="414" mass="44767">MNGLALVAAGAPLLFAAGLATGRLLARRSGRDGTEPGTPVERATFRTLHTASLAAPPLRAGLTGDAARKAVRRLRPLFGTAALGLTAGDRLLAWDGPGRHHEEPALDRVRQVLATGRTQTFAVGCPDPGCPVRWGTAAPLTVDQRVLGALVVLGAGEPAPAVRAAEEVARWVSVQLELADLDRTRTGLVEAEIRALRAQISPHFVYNSLAAIASFVRTDPERARELLLEFADFARYSFRRHGEFTTLAEELRSIEQFLELVRARFGQRLEVTLRIAPEVLPVAVPFLCLQPLVENAVKHGLEESVERSRITIAAQDEGATARIVIEDNGVGMEPERLRRILNGEGGSTAGIGLRNVDERLRQVYGDDHGLVIETGVGAGMKITIRVPKYRTGVHSGPPRTAARGPDEPWRPDDR</sequence>
<feature type="domain" description="Histidine kinase" evidence="3">
    <location>
        <begin position="221"/>
        <end position="390"/>
    </location>
</feature>
<gene>
    <name evidence="4" type="ORF">JK361_00530</name>
</gene>
<dbReference type="InterPro" id="IPR010559">
    <property type="entry name" value="Sig_transdc_His_kin_internal"/>
</dbReference>
<evidence type="ECO:0000313" key="4">
    <source>
        <dbReference type="EMBL" id="MBL1103112.1"/>
    </source>
</evidence>
<dbReference type="InterPro" id="IPR003594">
    <property type="entry name" value="HATPase_dom"/>
</dbReference>
<organism evidence="4 5">
    <name type="scientific">Streptomyces musisoli</name>
    <dbReference type="NCBI Taxonomy" id="2802280"/>
    <lineage>
        <taxon>Bacteria</taxon>
        <taxon>Bacillati</taxon>
        <taxon>Actinomycetota</taxon>
        <taxon>Actinomycetes</taxon>
        <taxon>Kitasatosporales</taxon>
        <taxon>Streptomycetaceae</taxon>
        <taxon>Streptomyces</taxon>
    </lineage>
</organism>
<dbReference type="InterPro" id="IPR005467">
    <property type="entry name" value="His_kinase_dom"/>
</dbReference>
<evidence type="ECO:0000259" key="3">
    <source>
        <dbReference type="PROSITE" id="PS50109"/>
    </source>
</evidence>
<protein>
    <submittedName>
        <fullName evidence="4">Histidine kinase</fullName>
    </submittedName>
</protein>
<dbReference type="PROSITE" id="PS50109">
    <property type="entry name" value="HIS_KIN"/>
    <property type="match status" value="1"/>
</dbReference>
<dbReference type="SMART" id="SM00387">
    <property type="entry name" value="HATPase_c"/>
    <property type="match status" value="1"/>
</dbReference>
<evidence type="ECO:0000256" key="2">
    <source>
        <dbReference type="SAM" id="MobiDB-lite"/>
    </source>
</evidence>
<dbReference type="CDD" id="cd16956">
    <property type="entry name" value="HATPase_YehU-like"/>
    <property type="match status" value="1"/>
</dbReference>
<evidence type="ECO:0000256" key="1">
    <source>
        <dbReference type="ARBA" id="ARBA00022777"/>
    </source>
</evidence>